<dbReference type="GO" id="GO:0036297">
    <property type="term" value="P:interstrand cross-link repair"/>
    <property type="evidence" value="ECO:0007669"/>
    <property type="project" value="TreeGrafter"/>
</dbReference>
<dbReference type="GO" id="GO:0045145">
    <property type="term" value="F:single-stranded DNA 5'-3' DNA exonuclease activity"/>
    <property type="evidence" value="ECO:0007669"/>
    <property type="project" value="InterPro"/>
</dbReference>
<evidence type="ECO:0000256" key="5">
    <source>
        <dbReference type="ARBA" id="ARBA00022722"/>
    </source>
</evidence>
<evidence type="ECO:0000256" key="4">
    <source>
        <dbReference type="ARBA" id="ARBA00022485"/>
    </source>
</evidence>
<dbReference type="InterPro" id="IPR019190">
    <property type="entry name" value="EXOV"/>
</dbReference>
<keyword evidence="9" id="KW-1185">Reference proteome</keyword>
<dbReference type="GO" id="GO:0005739">
    <property type="term" value="C:mitochondrion"/>
    <property type="evidence" value="ECO:0007669"/>
    <property type="project" value="TreeGrafter"/>
</dbReference>
<dbReference type="GO" id="GO:0005634">
    <property type="term" value="C:nucleus"/>
    <property type="evidence" value="ECO:0007669"/>
    <property type="project" value="TreeGrafter"/>
</dbReference>
<evidence type="ECO:0000256" key="2">
    <source>
        <dbReference type="ARBA" id="ARBA00009797"/>
    </source>
</evidence>
<keyword evidence="4" id="KW-0004">4Fe-4S</keyword>
<keyword evidence="4" id="KW-0411">Iron-sulfur</keyword>
<name>A0A2T3ABV5_9PEZI</name>
<keyword evidence="4" id="KW-0479">Metal-binding</keyword>
<sequence length="565" mass="62826">MASVEAGDSTDDDFGYDLSLEDEKLLASLADRAPHSAAVNTTTTRSPTTAAPGFLIRSTTASQSDKHVDGVPRSSPSRAKTALLGVGRTDSINNFVRSTQPDSSCTVIPADDLNYPDLTRDVFTIDSATAAAVATTQDQTTPNSPAQEGSVDSRSPLLRLRTFPMKPLSVSDLTAGAWCELQYEYVLTRLPGGRRTTTEAMKGGSKVHKKLEDQVYETVKIEITRREDAFGLKVWNIIQGLRVLRATGLTREFEVWGLVDGNVVNGLIDHLSYDNPDPKFEKEWIASQESQTEGDDGSQEKITDFFPSGPPRPKRTRRRKIPKVYLSDVKTRGAKNLPKDSAIRPTKVQLHLYHRFLSDMAANKLDYLQVFQRYGLDVDAPFSDSFLSQIEELHDDVFHDSGSVVFDNTPTSPGSDSHVLLKYRTLRELIPLLQQELSLTFTEGAASVGSVVSVEYRLRGEEDSLIGTVCLAVDSKVLTQYLDGYMEWWKGERSPRGVDIEEAYKCSHCEFAEICSWRKEIDMGFLKRAREKMTSRVPIEVALDSAVRTKSKSPRGRRKKNAVAE</sequence>
<evidence type="ECO:0000256" key="3">
    <source>
        <dbReference type="ARBA" id="ARBA00011245"/>
    </source>
</evidence>
<comment type="similarity">
    <text evidence="2">Belongs to the EXO5 family.</text>
</comment>
<dbReference type="GO" id="GO:0051539">
    <property type="term" value="F:4 iron, 4 sulfur cluster binding"/>
    <property type="evidence" value="ECO:0007669"/>
    <property type="project" value="UniProtKB-KW"/>
</dbReference>
<accession>A0A2T3ABV5</accession>
<organism evidence="8 9">
    <name type="scientific">Coniella lustricola</name>
    <dbReference type="NCBI Taxonomy" id="2025994"/>
    <lineage>
        <taxon>Eukaryota</taxon>
        <taxon>Fungi</taxon>
        <taxon>Dikarya</taxon>
        <taxon>Ascomycota</taxon>
        <taxon>Pezizomycotina</taxon>
        <taxon>Sordariomycetes</taxon>
        <taxon>Sordariomycetidae</taxon>
        <taxon>Diaporthales</taxon>
        <taxon>Schizoparmaceae</taxon>
        <taxon>Coniella</taxon>
    </lineage>
</organism>
<dbReference type="EMBL" id="KZ678417">
    <property type="protein sequence ID" value="PSR90651.1"/>
    <property type="molecule type" value="Genomic_DNA"/>
</dbReference>
<protein>
    <submittedName>
        <fullName evidence="8">Exonuclease V a 5' deoxyribonuclease-domain-containing protein</fullName>
    </submittedName>
</protein>
<dbReference type="InParanoid" id="A0A2T3ABV5"/>
<evidence type="ECO:0000313" key="9">
    <source>
        <dbReference type="Proteomes" id="UP000241462"/>
    </source>
</evidence>
<dbReference type="Proteomes" id="UP000241462">
    <property type="component" value="Unassembled WGS sequence"/>
</dbReference>
<comment type="cofactor">
    <cofactor evidence="1">
        <name>[4Fe-4S] cluster</name>
        <dbReference type="ChEBI" id="CHEBI:49883"/>
    </cofactor>
</comment>
<dbReference type="FunCoup" id="A0A2T3ABV5">
    <property type="interactions" value="11"/>
</dbReference>
<dbReference type="PANTHER" id="PTHR14464">
    <property type="entry name" value="EXONUCLEASE V"/>
    <property type="match status" value="1"/>
</dbReference>
<evidence type="ECO:0000256" key="6">
    <source>
        <dbReference type="ARBA" id="ARBA00022839"/>
    </source>
</evidence>
<keyword evidence="6 8" id="KW-0269">Exonuclease</keyword>
<gene>
    <name evidence="8" type="ORF">BD289DRAFT_430564</name>
</gene>
<dbReference type="PANTHER" id="PTHR14464:SF4">
    <property type="entry name" value="EXONUCLEASE V"/>
    <property type="match status" value="1"/>
</dbReference>
<evidence type="ECO:0000313" key="8">
    <source>
        <dbReference type="EMBL" id="PSR90651.1"/>
    </source>
</evidence>
<feature type="region of interest" description="Disordered" evidence="7">
    <location>
        <begin position="287"/>
        <end position="319"/>
    </location>
</feature>
<feature type="compositionally biased region" description="Polar residues" evidence="7">
    <location>
        <begin position="142"/>
        <end position="153"/>
    </location>
</feature>
<dbReference type="Pfam" id="PF09810">
    <property type="entry name" value="Exo5"/>
    <property type="match status" value="1"/>
</dbReference>
<comment type="subunit">
    <text evidence="3">Monomer.</text>
</comment>
<dbReference type="OrthoDB" id="354769at2759"/>
<keyword evidence="5" id="KW-0540">Nuclease</keyword>
<keyword evidence="4" id="KW-0408">Iron</keyword>
<proteinExistence type="inferred from homology"/>
<feature type="region of interest" description="Disordered" evidence="7">
    <location>
        <begin position="59"/>
        <end position="78"/>
    </location>
</feature>
<reference evidence="8 9" key="1">
    <citation type="journal article" date="2018" name="Mycol. Prog.">
        <title>Coniella lustricola, a new species from submerged detritus.</title>
        <authorList>
            <person name="Raudabaugh D.B."/>
            <person name="Iturriaga T."/>
            <person name="Carver A."/>
            <person name="Mondo S."/>
            <person name="Pangilinan J."/>
            <person name="Lipzen A."/>
            <person name="He G."/>
            <person name="Amirebrahimi M."/>
            <person name="Grigoriev I.V."/>
            <person name="Miller A.N."/>
        </authorList>
    </citation>
    <scope>NUCLEOTIDE SEQUENCE [LARGE SCALE GENOMIC DNA]</scope>
    <source>
        <strain evidence="8 9">B22-T-1</strain>
    </source>
</reference>
<keyword evidence="6 8" id="KW-0378">Hydrolase</keyword>
<evidence type="ECO:0000256" key="1">
    <source>
        <dbReference type="ARBA" id="ARBA00001966"/>
    </source>
</evidence>
<evidence type="ECO:0000256" key="7">
    <source>
        <dbReference type="SAM" id="MobiDB-lite"/>
    </source>
</evidence>
<dbReference type="AlphaFoldDB" id="A0A2T3ABV5"/>
<feature type="region of interest" description="Disordered" evidence="7">
    <location>
        <begin position="134"/>
        <end position="155"/>
    </location>
</feature>